<reference evidence="1" key="1">
    <citation type="journal article" date="2012" name="Nature">
        <title>The tomato genome sequence provides insights into fleshy fruit evolution.</title>
        <authorList>
            <consortium name="Tomato Genome Consortium"/>
        </authorList>
    </citation>
    <scope>NUCLEOTIDE SEQUENCE [LARGE SCALE GENOMIC DNA]</scope>
    <source>
        <strain evidence="1">cv. Heinz 1706</strain>
    </source>
</reference>
<keyword evidence="2" id="KW-1185">Reference proteome</keyword>
<dbReference type="ExpressionAtlas" id="K4B4I3">
    <property type="expression patterns" value="baseline"/>
</dbReference>
<sequence length="140" mass="16631">MDKKEDNKTKEQERIALKEEWDTIPFAQIIGGLIKKINESFRQIQYGNWPNSSLIETKMKDLTHRTSKIKNQIERITKEKKKVTPEIYINTNNINNIIKFESPNFFPNIKKQKSSINMEIPLFSKFIHSMIIHQSIIIYH</sequence>
<accession>K4B4I3</accession>
<reference evidence="1" key="2">
    <citation type="submission" date="2015-06" db="UniProtKB">
        <authorList>
            <consortium name="EnsemblPlants"/>
        </authorList>
    </citation>
    <scope>IDENTIFICATION</scope>
    <source>
        <strain evidence="1">cv. Heinz 1706</strain>
    </source>
</reference>
<dbReference type="Proteomes" id="UP000004994">
    <property type="component" value="Chromosome 2"/>
</dbReference>
<protein>
    <submittedName>
        <fullName evidence="1">Uncharacterized protein</fullName>
    </submittedName>
</protein>
<evidence type="ECO:0000313" key="1">
    <source>
        <dbReference type="EnsemblPlants" id="Solyc02g011840.1.1"/>
    </source>
</evidence>
<dbReference type="EnsemblPlants" id="Solyc02g011840.1.1">
    <property type="protein sequence ID" value="Solyc02g011840.1.1"/>
    <property type="gene ID" value="Solyc02g011840.1"/>
</dbReference>
<dbReference type="InParanoid" id="K4B4I3"/>
<dbReference type="AlphaFoldDB" id="K4B4I3"/>
<proteinExistence type="predicted"/>
<dbReference type="HOGENOM" id="CLU_1838626_0_0_1"/>
<dbReference type="PaxDb" id="4081-Solyc02g011840.1.1"/>
<name>K4B4I3_SOLLC</name>
<dbReference type="Gramene" id="Solyc02g011840.1.1">
    <property type="protein sequence ID" value="Solyc02g011840.1.1"/>
    <property type="gene ID" value="Solyc02g011840.1"/>
</dbReference>
<organism evidence="1">
    <name type="scientific">Solanum lycopersicum</name>
    <name type="common">Tomato</name>
    <name type="synonym">Lycopersicon esculentum</name>
    <dbReference type="NCBI Taxonomy" id="4081"/>
    <lineage>
        <taxon>Eukaryota</taxon>
        <taxon>Viridiplantae</taxon>
        <taxon>Streptophyta</taxon>
        <taxon>Embryophyta</taxon>
        <taxon>Tracheophyta</taxon>
        <taxon>Spermatophyta</taxon>
        <taxon>Magnoliopsida</taxon>
        <taxon>eudicotyledons</taxon>
        <taxon>Gunneridae</taxon>
        <taxon>Pentapetalae</taxon>
        <taxon>asterids</taxon>
        <taxon>lamiids</taxon>
        <taxon>Solanales</taxon>
        <taxon>Solanaceae</taxon>
        <taxon>Solanoideae</taxon>
        <taxon>Solaneae</taxon>
        <taxon>Solanum</taxon>
        <taxon>Solanum subgen. Lycopersicon</taxon>
    </lineage>
</organism>
<dbReference type="STRING" id="4081.K4B4I3"/>
<evidence type="ECO:0000313" key="2">
    <source>
        <dbReference type="Proteomes" id="UP000004994"/>
    </source>
</evidence>